<dbReference type="Proteomes" id="UP000469430">
    <property type="component" value="Unassembled WGS sequence"/>
</dbReference>
<protein>
    <submittedName>
        <fullName evidence="5">TIGR01777 family protein</fullName>
    </submittedName>
</protein>
<evidence type="ECO:0000259" key="4">
    <source>
        <dbReference type="Pfam" id="PF08338"/>
    </source>
</evidence>
<keyword evidence="2" id="KW-0812">Transmembrane</keyword>
<dbReference type="Pfam" id="PF01370">
    <property type="entry name" value="Epimerase"/>
    <property type="match status" value="1"/>
</dbReference>
<dbReference type="NCBIfam" id="TIGR01777">
    <property type="entry name" value="yfcH"/>
    <property type="match status" value="1"/>
</dbReference>
<dbReference type="RefSeq" id="WP_161391160.1">
    <property type="nucleotide sequence ID" value="NZ_JBHSCP010000001.1"/>
</dbReference>
<dbReference type="PANTHER" id="PTHR11092:SF0">
    <property type="entry name" value="EPIMERASE FAMILY PROTEIN SDR39U1"/>
    <property type="match status" value="1"/>
</dbReference>
<proteinExistence type="inferred from homology"/>
<dbReference type="AlphaFoldDB" id="A0A6I4TXS1"/>
<dbReference type="OrthoDB" id="9801056at2"/>
<evidence type="ECO:0000313" key="6">
    <source>
        <dbReference type="Proteomes" id="UP000469430"/>
    </source>
</evidence>
<sequence>MTDVLWLLVFAQMMMGGFDTLYHHEGTQRLAWRPGQAAELRLHGVRNLAYALLFMALGWTTPQGLWAWALIVLVAGEMVITLWDFVEEDRSRLLPATERVIHTLLTLNYGAILALLIPALWKQAGQPTALPPAWHGLMSWFCLIAAVGVILSGLRDLAAAARCKRIAPADAAPLAEALADAAHVASHADMRHVLVTGGTGFVGSRLVEALAGAGHAVTVLTRAKDKAAPLALHGRVRIIDTLDAIADDEPIDAVVNLAGEAISDSPWTRAKRIRIIRSRLAVTHALVRLIARLERKPEVLVSGSAIGIYGLRGDECLQERDEGTACFSSRVCVSWERAAKRARAHGTRVVLLRTGLVLDNSGGMLARMLTPFEFGLGGRFGHGRQWMSWIHRDDLVRMIVHCLARTDMQGPVNGTAPEPVTNAGLTAAIGQALHRPALIPVPAAPLRRLLGGFAEELLLSGQRVLPGVAMDHGFRFLYPEIDSAMAVITGNRAKAQANGQGMQLAPAPLQPGGA</sequence>
<comment type="similarity">
    <text evidence="1">Belongs to the NAD(P)-dependent epimerase/dehydratase family. SDR39U1 subfamily.</text>
</comment>
<feature type="transmembrane region" description="Helical" evidence="2">
    <location>
        <begin position="65"/>
        <end position="83"/>
    </location>
</feature>
<feature type="domain" description="DUF1731" evidence="4">
    <location>
        <begin position="441"/>
        <end position="486"/>
    </location>
</feature>
<feature type="transmembrane region" description="Helical" evidence="2">
    <location>
        <begin position="104"/>
        <end position="121"/>
    </location>
</feature>
<dbReference type="EMBL" id="WTYJ01000002">
    <property type="protein sequence ID" value="MXO99438.1"/>
    <property type="molecule type" value="Genomic_DNA"/>
</dbReference>
<name>A0A6I4TXS1_9SPHN</name>
<accession>A0A6I4TXS1</accession>
<feature type="domain" description="NAD-dependent epimerase/dehydratase" evidence="3">
    <location>
        <begin position="193"/>
        <end position="407"/>
    </location>
</feature>
<dbReference type="InterPro" id="IPR001509">
    <property type="entry name" value="Epimerase_deHydtase"/>
</dbReference>
<keyword evidence="6" id="KW-1185">Reference proteome</keyword>
<keyword evidence="2" id="KW-1133">Transmembrane helix</keyword>
<evidence type="ECO:0000256" key="2">
    <source>
        <dbReference type="SAM" id="Phobius"/>
    </source>
</evidence>
<dbReference type="InterPro" id="IPR013549">
    <property type="entry name" value="DUF1731"/>
</dbReference>
<evidence type="ECO:0000313" key="5">
    <source>
        <dbReference type="EMBL" id="MXO99438.1"/>
    </source>
</evidence>
<evidence type="ECO:0000259" key="3">
    <source>
        <dbReference type="Pfam" id="PF01370"/>
    </source>
</evidence>
<dbReference type="PANTHER" id="PTHR11092">
    <property type="entry name" value="SUGAR NUCLEOTIDE EPIMERASE RELATED"/>
    <property type="match status" value="1"/>
</dbReference>
<dbReference type="InterPro" id="IPR010099">
    <property type="entry name" value="SDR39U1"/>
</dbReference>
<comment type="caution">
    <text evidence="5">The sequence shown here is derived from an EMBL/GenBank/DDBJ whole genome shotgun (WGS) entry which is preliminary data.</text>
</comment>
<feature type="transmembrane region" description="Helical" evidence="2">
    <location>
        <begin position="133"/>
        <end position="154"/>
    </location>
</feature>
<evidence type="ECO:0000256" key="1">
    <source>
        <dbReference type="ARBA" id="ARBA00009353"/>
    </source>
</evidence>
<dbReference type="CDD" id="cd05242">
    <property type="entry name" value="SDR_a8"/>
    <property type="match status" value="1"/>
</dbReference>
<organism evidence="5 6">
    <name type="scientific">Croceibacterium xixiisoli</name>
    <dbReference type="NCBI Taxonomy" id="1476466"/>
    <lineage>
        <taxon>Bacteria</taxon>
        <taxon>Pseudomonadati</taxon>
        <taxon>Pseudomonadota</taxon>
        <taxon>Alphaproteobacteria</taxon>
        <taxon>Sphingomonadales</taxon>
        <taxon>Erythrobacteraceae</taxon>
        <taxon>Croceibacterium</taxon>
    </lineage>
</organism>
<dbReference type="Pfam" id="PF08338">
    <property type="entry name" value="DUF1731"/>
    <property type="match status" value="1"/>
</dbReference>
<reference evidence="5 6" key="1">
    <citation type="submission" date="2019-12" db="EMBL/GenBank/DDBJ databases">
        <title>Genomic-based taxomic classification of the family Erythrobacteraceae.</title>
        <authorList>
            <person name="Xu L."/>
        </authorList>
    </citation>
    <scope>NUCLEOTIDE SEQUENCE [LARGE SCALE GENOMIC DNA]</scope>
    <source>
        <strain evidence="5 6">S36</strain>
    </source>
</reference>
<gene>
    <name evidence="5" type="ORF">GRI97_10600</name>
</gene>
<keyword evidence="2" id="KW-0472">Membrane</keyword>
<dbReference type="InterPro" id="IPR036291">
    <property type="entry name" value="NAD(P)-bd_dom_sf"/>
</dbReference>
<dbReference type="SUPFAM" id="SSF51735">
    <property type="entry name" value="NAD(P)-binding Rossmann-fold domains"/>
    <property type="match status" value="1"/>
</dbReference>
<dbReference type="Gene3D" id="3.40.50.720">
    <property type="entry name" value="NAD(P)-binding Rossmann-like Domain"/>
    <property type="match status" value="1"/>
</dbReference>